<name>A0A5C5ZJE2_9BACT</name>
<organism evidence="6 7">
    <name type="scientific">Pseudobythopirellula maris</name>
    <dbReference type="NCBI Taxonomy" id="2527991"/>
    <lineage>
        <taxon>Bacteria</taxon>
        <taxon>Pseudomonadati</taxon>
        <taxon>Planctomycetota</taxon>
        <taxon>Planctomycetia</taxon>
        <taxon>Pirellulales</taxon>
        <taxon>Lacipirellulaceae</taxon>
        <taxon>Pseudobythopirellula</taxon>
    </lineage>
</organism>
<dbReference type="PROSITE" id="PS00018">
    <property type="entry name" value="EF_HAND_1"/>
    <property type="match status" value="1"/>
</dbReference>
<dbReference type="EC" id="3.1.-.-" evidence="6"/>
<evidence type="ECO:0000256" key="5">
    <source>
        <dbReference type="SAM" id="SignalP"/>
    </source>
</evidence>
<dbReference type="RefSeq" id="WP_146401694.1">
    <property type="nucleotide sequence ID" value="NZ_SJPQ01000003.1"/>
</dbReference>
<dbReference type="GO" id="GO:0016787">
    <property type="term" value="F:hydrolase activity"/>
    <property type="evidence" value="ECO:0007669"/>
    <property type="project" value="UniProtKB-KW"/>
</dbReference>
<protein>
    <submittedName>
        <fullName evidence="6">Extracellular ribonuclease</fullName>
        <ecNumber evidence="6">3.1.-.-</ecNumber>
    </submittedName>
</protein>
<dbReference type="EMBL" id="SJPQ01000003">
    <property type="protein sequence ID" value="TWT87502.1"/>
    <property type="molecule type" value="Genomic_DNA"/>
</dbReference>
<dbReference type="Pfam" id="PF04231">
    <property type="entry name" value="Endonuclease_1"/>
    <property type="match status" value="1"/>
</dbReference>
<dbReference type="InterPro" id="IPR044925">
    <property type="entry name" value="His-Me_finger_sf"/>
</dbReference>
<evidence type="ECO:0000313" key="7">
    <source>
        <dbReference type="Proteomes" id="UP000315440"/>
    </source>
</evidence>
<sequence precursor="true">MKFFRSAAAALSLSLLAFSGAATADQWDSPASYYNAASGSGSTLKNQLRSIMSSGHILRSYGDFRYSAAITDQDPNNPSRILLVYNRASVPATWNSGSTWNREHLWPQSRQPGSASNSSRNNLSDPHSLRPSNPSINSSRGNKPFGYDNTTGSYGSQGSYYFPGDADKGDVARAMFYHDTRWGSYGLSLTDGFPGGNQMGDLSSMVAWNYLDTPDEFERRRNHTIYSSSYNPSYYTNNRNAYVDHPEYVWSVFVDQQNDSRLYVGGGPDANGGSSLDVDLGPVIVGATPGSTSLSLNKVGQDGVYYEVTASGDATSSVNGRYNAFAINSSGADSRSLNVGLNVPASTPGAFAGQVTIDNLDITTGGGAGRGANDQNDVIDVYATVYDHASPSFASGVEQTSLLFDFGVVAQGASLADFEFDLFNYEALAGLTAGLDLDGFFGVGDTSAFSVDGSLFSGLVAGASEAFTASMSTSVLGSFSADYTFSFSDEDLPGAASLGDLTLTLTGAVEAAGILGDFNGDTLVDALDIDMLFAAMPDTVPPGDAIYDLNNDGAIDGDTNGADDTDLEVLVHALLGTEFGDLNLDGSIAIDDFSTLSANFGMTGAGWADGDLNGDGLVTIDDFSLISANFGFSGSAGPSVSVPEPTAFGVLLVGCLGVVARRRSC</sequence>
<evidence type="ECO:0000256" key="3">
    <source>
        <dbReference type="ARBA" id="ARBA00022801"/>
    </source>
</evidence>
<dbReference type="PANTHER" id="PTHR33607">
    <property type="entry name" value="ENDONUCLEASE-1"/>
    <property type="match status" value="1"/>
</dbReference>
<comment type="caution">
    <text evidence="6">The sequence shown here is derived from an EMBL/GenBank/DDBJ whole genome shotgun (WGS) entry which is preliminary data.</text>
</comment>
<dbReference type="GO" id="GO:0000272">
    <property type="term" value="P:polysaccharide catabolic process"/>
    <property type="evidence" value="ECO:0007669"/>
    <property type="project" value="InterPro"/>
</dbReference>
<accession>A0A5C5ZJE2</accession>
<evidence type="ECO:0000256" key="4">
    <source>
        <dbReference type="SAM" id="MobiDB-lite"/>
    </source>
</evidence>
<dbReference type="GO" id="GO:0004518">
    <property type="term" value="F:nuclease activity"/>
    <property type="evidence" value="ECO:0007669"/>
    <property type="project" value="UniProtKB-KW"/>
</dbReference>
<dbReference type="SUPFAM" id="SSF63446">
    <property type="entry name" value="Type I dockerin domain"/>
    <property type="match status" value="1"/>
</dbReference>
<evidence type="ECO:0000256" key="2">
    <source>
        <dbReference type="ARBA" id="ARBA00022722"/>
    </source>
</evidence>
<dbReference type="AlphaFoldDB" id="A0A5C5ZJE2"/>
<evidence type="ECO:0000256" key="1">
    <source>
        <dbReference type="ARBA" id="ARBA00006429"/>
    </source>
</evidence>
<keyword evidence="2" id="KW-0540">Nuclease</keyword>
<dbReference type="InterPro" id="IPR018247">
    <property type="entry name" value="EF_Hand_1_Ca_BS"/>
</dbReference>
<feature type="chain" id="PRO_5023098778" evidence="5">
    <location>
        <begin position="25"/>
        <end position="665"/>
    </location>
</feature>
<dbReference type="OrthoDB" id="9770276at2"/>
<keyword evidence="7" id="KW-1185">Reference proteome</keyword>
<dbReference type="PANTHER" id="PTHR33607:SF2">
    <property type="entry name" value="ENDONUCLEASE-1"/>
    <property type="match status" value="1"/>
</dbReference>
<feature type="signal peptide" evidence="5">
    <location>
        <begin position="1"/>
        <end position="24"/>
    </location>
</feature>
<feature type="region of interest" description="Disordered" evidence="4">
    <location>
        <begin position="104"/>
        <end position="149"/>
    </location>
</feature>
<keyword evidence="5" id="KW-0732">Signal</keyword>
<proteinExistence type="inferred from homology"/>
<feature type="compositionally biased region" description="Polar residues" evidence="4">
    <location>
        <begin position="108"/>
        <end position="141"/>
    </location>
</feature>
<comment type="similarity">
    <text evidence="1">Belongs to the EndA/NucM nuclease family.</text>
</comment>
<keyword evidence="3 6" id="KW-0378">Hydrolase</keyword>
<dbReference type="SUPFAM" id="SSF54060">
    <property type="entry name" value="His-Me finger endonucleases"/>
    <property type="match status" value="1"/>
</dbReference>
<dbReference type="InterPro" id="IPR036439">
    <property type="entry name" value="Dockerin_dom_sf"/>
</dbReference>
<gene>
    <name evidence="6" type="primary">bsn_2</name>
    <name evidence="6" type="ORF">Mal64_30430</name>
</gene>
<evidence type="ECO:0000313" key="6">
    <source>
        <dbReference type="EMBL" id="TWT87502.1"/>
    </source>
</evidence>
<dbReference type="Proteomes" id="UP000315440">
    <property type="component" value="Unassembled WGS sequence"/>
</dbReference>
<dbReference type="Gene3D" id="1.10.1330.10">
    <property type="entry name" value="Dockerin domain"/>
    <property type="match status" value="1"/>
</dbReference>
<reference evidence="6 7" key="1">
    <citation type="submission" date="2019-02" db="EMBL/GenBank/DDBJ databases">
        <title>Deep-cultivation of Planctomycetes and their phenomic and genomic characterization uncovers novel biology.</title>
        <authorList>
            <person name="Wiegand S."/>
            <person name="Jogler M."/>
            <person name="Boedeker C."/>
            <person name="Pinto D."/>
            <person name="Vollmers J."/>
            <person name="Rivas-Marin E."/>
            <person name="Kohn T."/>
            <person name="Peeters S.H."/>
            <person name="Heuer A."/>
            <person name="Rast P."/>
            <person name="Oberbeckmann S."/>
            <person name="Bunk B."/>
            <person name="Jeske O."/>
            <person name="Meyerdierks A."/>
            <person name="Storesund J.E."/>
            <person name="Kallscheuer N."/>
            <person name="Luecker S."/>
            <person name="Lage O.M."/>
            <person name="Pohl T."/>
            <person name="Merkel B.J."/>
            <person name="Hornburger P."/>
            <person name="Mueller R.-W."/>
            <person name="Bruemmer F."/>
            <person name="Labrenz M."/>
            <person name="Spormann A.M."/>
            <person name="Op Den Camp H."/>
            <person name="Overmann J."/>
            <person name="Amann R."/>
            <person name="Jetten M.S.M."/>
            <person name="Mascher T."/>
            <person name="Medema M.H."/>
            <person name="Devos D.P."/>
            <person name="Kaster A.-K."/>
            <person name="Ovreas L."/>
            <person name="Rohde M."/>
            <person name="Galperin M.Y."/>
            <person name="Jogler C."/>
        </authorList>
    </citation>
    <scope>NUCLEOTIDE SEQUENCE [LARGE SCALE GENOMIC DNA]</scope>
    <source>
        <strain evidence="6 7">Mal64</strain>
    </source>
</reference>
<dbReference type="InterPro" id="IPR007346">
    <property type="entry name" value="Endonuclease-I"/>
</dbReference>